<dbReference type="Gene3D" id="3.90.75.20">
    <property type="match status" value="1"/>
</dbReference>
<keyword evidence="2" id="KW-0378">Hydrolase</keyword>
<dbReference type="EMBL" id="AY349011">
    <property type="protein sequence ID" value="AAQ54949.2"/>
    <property type="molecule type" value="Genomic_DNA"/>
</dbReference>
<organism evidence="2 3">
    <name type="scientific">Burkholderia phage Bcep22</name>
    <dbReference type="NCBI Taxonomy" id="2883944"/>
    <lineage>
        <taxon>Viruses</taxon>
        <taxon>Duplodnaviria</taxon>
        <taxon>Heunggongvirae</taxon>
        <taxon>Uroviricota</taxon>
        <taxon>Caudoviricetes</taxon>
        <taxon>Lessievirus</taxon>
        <taxon>Lessievirus bcep22</taxon>
    </lineage>
</organism>
<dbReference type="RefSeq" id="NP_944243.2">
    <property type="nucleotide sequence ID" value="NC_005262.3"/>
</dbReference>
<dbReference type="SUPFAM" id="SSF54060">
    <property type="entry name" value="His-Me finger endonucleases"/>
    <property type="match status" value="1"/>
</dbReference>
<reference evidence="2 3" key="1">
    <citation type="journal article" date="2011" name="J. Bacteriol.">
        <title>Genomes and Characterization of Phages Bcep22 and BcepIL02, Founders of a Novel Phage Type in Burkholderia cenocepacia.</title>
        <authorList>
            <person name="Gill J.J."/>
            <person name="Summer E.J."/>
            <person name="Russell W.K."/>
            <person name="Cologna S.M."/>
            <person name="Carlile T.M."/>
            <person name="Fuller A.C."/>
            <person name="Kitsopoulos K."/>
            <person name="Mebane L.M."/>
            <person name="Parkinson B.N."/>
            <person name="Sullivan D."/>
            <person name="Carmody L.A."/>
            <person name="Gonzalez C.F."/>
            <person name="Lipuma J.J."/>
            <person name="Young R."/>
        </authorList>
    </citation>
    <scope>NUCLEOTIDE SEQUENCE [LARGE SCALE GENOMIC DNA]</scope>
</reference>
<dbReference type="Pfam" id="PF13392">
    <property type="entry name" value="HNH_3"/>
    <property type="match status" value="1"/>
</dbReference>
<dbReference type="KEGG" id="vg:2658296"/>
<protein>
    <submittedName>
        <fullName evidence="2">HNH endonuclease</fullName>
    </submittedName>
</protein>
<feature type="domain" description="HNH nuclease" evidence="1">
    <location>
        <begin position="62"/>
        <end position="105"/>
    </location>
</feature>
<sequence length="167" mass="18726">MATANPSTDMLFYGLYRIGEIDVCLTTGRVSNPKTGKVYDRIGAEGYIEVPKKIDSVKFGILAHRLVWMASNGRLVPEGFEINHENGIKPDNTPNNLELTTGSGNIKHAWDTGLIDRESRSMYDNEVVVDARRAFERGESVRAIARRIGAHRTTVRSWVRGEKRPII</sequence>
<dbReference type="Proteomes" id="UP000001160">
    <property type="component" value="Segment"/>
</dbReference>
<keyword evidence="2" id="KW-0540">Nuclease</keyword>
<evidence type="ECO:0000259" key="1">
    <source>
        <dbReference type="Pfam" id="PF13392"/>
    </source>
</evidence>
<dbReference type="InterPro" id="IPR044925">
    <property type="entry name" value="His-Me_finger_sf"/>
</dbReference>
<keyword evidence="3" id="KW-1185">Reference proteome</keyword>
<dbReference type="GO" id="GO:0004519">
    <property type="term" value="F:endonuclease activity"/>
    <property type="evidence" value="ECO:0007669"/>
    <property type="project" value="UniProtKB-KW"/>
</dbReference>
<evidence type="ECO:0000313" key="3">
    <source>
        <dbReference type="Proteomes" id="UP000001160"/>
    </source>
</evidence>
<dbReference type="GeneID" id="2658296"/>
<name>Q6V7S9_9CAUD</name>
<keyword evidence="2" id="KW-0255">Endonuclease</keyword>
<evidence type="ECO:0000313" key="2">
    <source>
        <dbReference type="EMBL" id="AAQ54949.2"/>
    </source>
</evidence>
<gene>
    <name evidence="2" type="ORF">Bcep22_gp15</name>
</gene>
<accession>Q6V7S9</accession>
<proteinExistence type="predicted"/>
<dbReference type="InterPro" id="IPR003615">
    <property type="entry name" value="HNH_nuc"/>
</dbReference>